<accession>A0A8S2EP56</accession>
<dbReference type="EMBL" id="CAJNOK010015326">
    <property type="protein sequence ID" value="CAF1223192.1"/>
    <property type="molecule type" value="Genomic_DNA"/>
</dbReference>
<dbReference type="Proteomes" id="UP000682733">
    <property type="component" value="Unassembled WGS sequence"/>
</dbReference>
<proteinExistence type="predicted"/>
<protein>
    <submittedName>
        <fullName evidence="1">Uncharacterized protein</fullName>
    </submittedName>
</protein>
<dbReference type="Proteomes" id="UP000677228">
    <property type="component" value="Unassembled WGS sequence"/>
</dbReference>
<gene>
    <name evidence="1" type="ORF">OVA965_LOCUS25020</name>
    <name evidence="2" type="ORF">TMI583_LOCUS25741</name>
</gene>
<dbReference type="AlphaFoldDB" id="A0A8S2EP56"/>
<evidence type="ECO:0000313" key="1">
    <source>
        <dbReference type="EMBL" id="CAF1223192.1"/>
    </source>
</evidence>
<sequence length="582" mass="64229">MASPFPASIRVGYDAYEQYRQAAGVAYDPDYLPVLNELLVAAQQAPSNSLVNRFLIQPLAQEQSRPPLAVHTPLLLEFNLVYNLNPSTERLVTIRVRVLPRDSDELQAFLNVQPNPFPENVIPVSFSAYETFSTARPTSGSGLLAAINSLLTSPTFNVPITLPINYQLKVNNSFPLFSNPSLTSGVKEAIFTLIYIEHGVRAERDVTLQIFVQPITDLEIGVTLADYQPGFPVRQDVTFKQMNDFLQADRTNSTSFFNQLNLLLAKSIALDSRFSVFTGIGAYAPQVPSLAIEGPGQMVRFWLTFSGQYREVAIELNVGAPTISDLHEQFLLIANPFPQSPTSVTYVAYETFVDSRPISAAIFLTGLNRLLAGTPITLPFQTSLRIDQQTIPALTEEAEIRIDITVSPPEDAEVLALSQHNLPSAISVSFSAYAQFAQKEITNSTILANVLQELVRDHTPGFVLSLGEGAQFVLEPTPGSQPPASVGTKQLTFTRRYGTATKQIALVVTVRPKTTTELMLEIDLSNYQVSPILTDREYGQMRNEFMAFATNVDLSTVGLFLQKYFLKKMNLNFPSATGQWGS</sequence>
<evidence type="ECO:0000313" key="3">
    <source>
        <dbReference type="Proteomes" id="UP000677228"/>
    </source>
</evidence>
<reference evidence="1" key="1">
    <citation type="submission" date="2021-02" db="EMBL/GenBank/DDBJ databases">
        <authorList>
            <person name="Nowell W R."/>
        </authorList>
    </citation>
    <scope>NUCLEOTIDE SEQUENCE</scope>
</reference>
<organism evidence="1 3">
    <name type="scientific">Didymodactylos carnosus</name>
    <dbReference type="NCBI Taxonomy" id="1234261"/>
    <lineage>
        <taxon>Eukaryota</taxon>
        <taxon>Metazoa</taxon>
        <taxon>Spiralia</taxon>
        <taxon>Gnathifera</taxon>
        <taxon>Rotifera</taxon>
        <taxon>Eurotatoria</taxon>
        <taxon>Bdelloidea</taxon>
        <taxon>Philodinida</taxon>
        <taxon>Philodinidae</taxon>
        <taxon>Didymodactylos</taxon>
    </lineage>
</organism>
<comment type="caution">
    <text evidence="1">The sequence shown here is derived from an EMBL/GenBank/DDBJ whole genome shotgun (WGS) entry which is preliminary data.</text>
</comment>
<evidence type="ECO:0000313" key="2">
    <source>
        <dbReference type="EMBL" id="CAF4031434.1"/>
    </source>
</evidence>
<name>A0A8S2EP56_9BILA</name>
<dbReference type="EMBL" id="CAJOBA010036864">
    <property type="protein sequence ID" value="CAF4031434.1"/>
    <property type="molecule type" value="Genomic_DNA"/>
</dbReference>